<evidence type="ECO:0000256" key="4">
    <source>
        <dbReference type="ARBA" id="ARBA00023172"/>
    </source>
</evidence>
<dbReference type="GO" id="GO:0003677">
    <property type="term" value="F:DNA binding"/>
    <property type="evidence" value="ECO:0007669"/>
    <property type="project" value="UniProtKB-UniRule"/>
</dbReference>
<dbReference type="InterPro" id="IPR004107">
    <property type="entry name" value="Integrase_SAM-like_N"/>
</dbReference>
<reference evidence="8" key="1">
    <citation type="journal article" date="2015" name="ISME J.">
        <title>Draft Genome Sequence of Streptomyces incarnatus NRRL8089, which Produces the Nucleoside Antibiotic Sinefungin.</title>
        <authorList>
            <person name="Oshima K."/>
            <person name="Hattori M."/>
            <person name="Shimizu H."/>
            <person name="Fukuda K."/>
            <person name="Nemoto M."/>
            <person name="Inagaki K."/>
            <person name="Tamura T."/>
        </authorList>
    </citation>
    <scope>NUCLEOTIDE SEQUENCE</scope>
    <source>
        <strain evidence="8">FACHB-1277</strain>
    </source>
</reference>
<organism evidence="8 9">
    <name type="scientific">Pseudanabaena cinerea FACHB-1277</name>
    <dbReference type="NCBI Taxonomy" id="2949581"/>
    <lineage>
        <taxon>Bacteria</taxon>
        <taxon>Bacillati</taxon>
        <taxon>Cyanobacteriota</taxon>
        <taxon>Cyanophyceae</taxon>
        <taxon>Pseudanabaenales</taxon>
        <taxon>Pseudanabaenaceae</taxon>
        <taxon>Pseudanabaena</taxon>
        <taxon>Pseudanabaena cinerea</taxon>
    </lineage>
</organism>
<proteinExistence type="inferred from homology"/>
<protein>
    <submittedName>
        <fullName evidence="8">Tyrosine-type recombinase/integrase</fullName>
    </submittedName>
</protein>
<evidence type="ECO:0000256" key="1">
    <source>
        <dbReference type="ARBA" id="ARBA00008857"/>
    </source>
</evidence>
<name>A0A926UX06_9CYAN</name>
<dbReference type="InterPro" id="IPR010998">
    <property type="entry name" value="Integrase_recombinase_N"/>
</dbReference>
<evidence type="ECO:0000313" key="9">
    <source>
        <dbReference type="Proteomes" id="UP000631421"/>
    </source>
</evidence>
<dbReference type="PROSITE" id="PS51900">
    <property type="entry name" value="CB"/>
    <property type="match status" value="1"/>
</dbReference>
<feature type="domain" description="Core-binding (CB)" evidence="7">
    <location>
        <begin position="22"/>
        <end position="101"/>
    </location>
</feature>
<dbReference type="EMBL" id="JACJPY010000103">
    <property type="protein sequence ID" value="MBD2152416.1"/>
    <property type="molecule type" value="Genomic_DNA"/>
</dbReference>
<comment type="similarity">
    <text evidence="1">Belongs to the 'phage' integrase family.</text>
</comment>
<gene>
    <name evidence="8" type="ORF">H6F44_20180</name>
</gene>
<keyword evidence="3 5" id="KW-0238">DNA-binding</keyword>
<comment type="caution">
    <text evidence="8">The sequence shown here is derived from an EMBL/GenBank/DDBJ whole genome shotgun (WGS) entry which is preliminary data.</text>
</comment>
<dbReference type="PROSITE" id="PS51898">
    <property type="entry name" value="TYR_RECOMBINASE"/>
    <property type="match status" value="1"/>
</dbReference>
<dbReference type="GO" id="GO:0006310">
    <property type="term" value="P:DNA recombination"/>
    <property type="evidence" value="ECO:0007669"/>
    <property type="project" value="UniProtKB-KW"/>
</dbReference>
<dbReference type="SUPFAM" id="SSF56349">
    <property type="entry name" value="DNA breaking-rejoining enzymes"/>
    <property type="match status" value="1"/>
</dbReference>
<evidence type="ECO:0000256" key="3">
    <source>
        <dbReference type="ARBA" id="ARBA00023125"/>
    </source>
</evidence>
<dbReference type="InterPro" id="IPR002104">
    <property type="entry name" value="Integrase_catalytic"/>
</dbReference>
<evidence type="ECO:0000313" key="8">
    <source>
        <dbReference type="EMBL" id="MBD2152416.1"/>
    </source>
</evidence>
<accession>A0A926UX06</accession>
<feature type="domain" description="Tyr recombinase" evidence="6">
    <location>
        <begin position="118"/>
        <end position="306"/>
    </location>
</feature>
<dbReference type="InterPro" id="IPR050090">
    <property type="entry name" value="Tyrosine_recombinase_XerCD"/>
</dbReference>
<dbReference type="Pfam" id="PF00589">
    <property type="entry name" value="Phage_integrase"/>
    <property type="match status" value="1"/>
</dbReference>
<dbReference type="CDD" id="cd00397">
    <property type="entry name" value="DNA_BRE_C"/>
    <property type="match status" value="1"/>
</dbReference>
<evidence type="ECO:0000259" key="6">
    <source>
        <dbReference type="PROSITE" id="PS51898"/>
    </source>
</evidence>
<evidence type="ECO:0000256" key="2">
    <source>
        <dbReference type="ARBA" id="ARBA00022908"/>
    </source>
</evidence>
<dbReference type="InterPro" id="IPR044068">
    <property type="entry name" value="CB"/>
</dbReference>
<dbReference type="Gene3D" id="1.10.150.130">
    <property type="match status" value="1"/>
</dbReference>
<keyword evidence="2" id="KW-0229">DNA integration</keyword>
<dbReference type="RefSeq" id="WP_190352889.1">
    <property type="nucleotide sequence ID" value="NZ_JACJPY010000103.1"/>
</dbReference>
<dbReference type="InterPro" id="IPR013762">
    <property type="entry name" value="Integrase-like_cat_sf"/>
</dbReference>
<dbReference type="AlphaFoldDB" id="A0A926UX06"/>
<keyword evidence="9" id="KW-1185">Reference proteome</keyword>
<evidence type="ECO:0000259" key="7">
    <source>
        <dbReference type="PROSITE" id="PS51900"/>
    </source>
</evidence>
<reference evidence="8" key="2">
    <citation type="submission" date="2020-08" db="EMBL/GenBank/DDBJ databases">
        <authorList>
            <person name="Chen M."/>
            <person name="Teng W."/>
            <person name="Zhao L."/>
            <person name="Hu C."/>
            <person name="Zhou Y."/>
            <person name="Han B."/>
            <person name="Song L."/>
            <person name="Shu W."/>
        </authorList>
    </citation>
    <scope>NUCLEOTIDE SEQUENCE</scope>
    <source>
        <strain evidence="8">FACHB-1277</strain>
    </source>
</reference>
<dbReference type="InterPro" id="IPR011010">
    <property type="entry name" value="DNA_brk_join_enz"/>
</dbReference>
<dbReference type="Gene3D" id="1.10.443.10">
    <property type="entry name" value="Intergrase catalytic core"/>
    <property type="match status" value="1"/>
</dbReference>
<keyword evidence="4" id="KW-0233">DNA recombination</keyword>
<dbReference type="PANTHER" id="PTHR30349">
    <property type="entry name" value="PHAGE INTEGRASE-RELATED"/>
    <property type="match status" value="1"/>
</dbReference>
<dbReference type="Pfam" id="PF13495">
    <property type="entry name" value="Phage_int_SAM_4"/>
    <property type="match status" value="1"/>
</dbReference>
<dbReference type="GO" id="GO:0015074">
    <property type="term" value="P:DNA integration"/>
    <property type="evidence" value="ECO:0007669"/>
    <property type="project" value="UniProtKB-KW"/>
</dbReference>
<dbReference type="PANTHER" id="PTHR30349:SF41">
    <property type="entry name" value="INTEGRASE_RECOMBINASE PROTEIN MJ0367-RELATED"/>
    <property type="match status" value="1"/>
</dbReference>
<sequence length="315" mass="36549">MSISEPILVVYGEPLKAIAATDLRQSRVDEFLASRSLQPKSRQAYQADLRIFMDWCDLAWVDVSRRKVTQFKTFLLKERELALSSVNRVLRTLKSFYRWMLLSEYVVADPTIGIQQERLPDPVAKDLEDEEILRIYEAIALSKVMLRDRALFSVLLHGLRAEEVCRLNIEDYVHGELVIKEAKWDSKGEVPLTKLGIQDLDAYLDWRREREGGLLLDSALFVSCSNRSQGKRLTYWGIRHVMDDLAEKTGIDLHSHRGRHTFATNLIVKYELDPSLAMELTRHRDVRSFRRYTNRKNKVAAKRAFLKAAERLNAD</sequence>
<evidence type="ECO:0000256" key="5">
    <source>
        <dbReference type="PROSITE-ProRule" id="PRU01248"/>
    </source>
</evidence>
<dbReference type="Proteomes" id="UP000631421">
    <property type="component" value="Unassembled WGS sequence"/>
</dbReference>